<dbReference type="InterPro" id="IPR009597">
    <property type="entry name" value="DUF1206"/>
</dbReference>
<feature type="transmembrane region" description="Helical" evidence="1">
    <location>
        <begin position="56"/>
        <end position="74"/>
    </location>
</feature>
<feature type="transmembrane region" description="Helical" evidence="1">
    <location>
        <begin position="135"/>
        <end position="158"/>
    </location>
</feature>
<keyword evidence="1" id="KW-1133">Transmembrane helix</keyword>
<comment type="caution">
    <text evidence="3">The sequence shown here is derived from an EMBL/GenBank/DDBJ whole genome shotgun (WGS) entry which is preliminary data.</text>
</comment>
<keyword evidence="1" id="KW-0812">Transmembrane</keyword>
<evidence type="ECO:0000313" key="3">
    <source>
        <dbReference type="EMBL" id="TDU42675.1"/>
    </source>
</evidence>
<feature type="domain" description="DUF1206" evidence="2">
    <location>
        <begin position="185"/>
        <end position="252"/>
    </location>
</feature>
<feature type="transmembrane region" description="Helical" evidence="1">
    <location>
        <begin position="179"/>
        <end position="200"/>
    </location>
</feature>
<proteinExistence type="predicted"/>
<dbReference type="RefSeq" id="WP_133756194.1">
    <property type="nucleotide sequence ID" value="NZ_SOBW01000007.1"/>
</dbReference>
<protein>
    <submittedName>
        <fullName evidence="3">Uncharacterized protein DUF1206</fullName>
    </submittedName>
</protein>
<feature type="transmembrane region" description="Helical" evidence="1">
    <location>
        <begin position="227"/>
        <end position="248"/>
    </location>
</feature>
<dbReference type="AlphaFoldDB" id="A0A4R7Q567"/>
<gene>
    <name evidence="3" type="ORF">BXY82_0068</name>
</gene>
<name>A0A4R7Q567_9FLAO</name>
<evidence type="ECO:0000313" key="4">
    <source>
        <dbReference type="Proteomes" id="UP000294689"/>
    </source>
</evidence>
<dbReference type="Pfam" id="PF06724">
    <property type="entry name" value="DUF1206"/>
    <property type="match status" value="3"/>
</dbReference>
<keyword evidence="1" id="KW-0472">Membrane</keyword>
<keyword evidence="4" id="KW-1185">Reference proteome</keyword>
<feature type="transmembrane region" description="Helical" evidence="1">
    <location>
        <begin position="94"/>
        <end position="115"/>
    </location>
</feature>
<dbReference type="EMBL" id="SOBW01000007">
    <property type="protein sequence ID" value="TDU42675.1"/>
    <property type="molecule type" value="Genomic_DNA"/>
</dbReference>
<evidence type="ECO:0000256" key="1">
    <source>
        <dbReference type="SAM" id="Phobius"/>
    </source>
</evidence>
<dbReference type="Proteomes" id="UP000294689">
    <property type="component" value="Unassembled WGS sequence"/>
</dbReference>
<evidence type="ECO:0000259" key="2">
    <source>
        <dbReference type="Pfam" id="PF06724"/>
    </source>
</evidence>
<reference evidence="3 4" key="1">
    <citation type="submission" date="2019-03" db="EMBL/GenBank/DDBJ databases">
        <title>Genomic Encyclopedia of Archaeal and Bacterial Type Strains, Phase II (KMG-II): from individual species to whole genera.</title>
        <authorList>
            <person name="Goeker M."/>
        </authorList>
    </citation>
    <scope>NUCLEOTIDE SEQUENCE [LARGE SCALE GENOMIC DNA]</scope>
    <source>
        <strain evidence="3 4">DSM 28135</strain>
    </source>
</reference>
<feature type="domain" description="DUF1206" evidence="2">
    <location>
        <begin position="94"/>
        <end position="155"/>
    </location>
</feature>
<organism evidence="3 4">
    <name type="scientific">Gelidibacter sediminis</name>
    <dbReference type="NCBI Taxonomy" id="1608710"/>
    <lineage>
        <taxon>Bacteria</taxon>
        <taxon>Pseudomonadati</taxon>
        <taxon>Bacteroidota</taxon>
        <taxon>Flavobacteriia</taxon>
        <taxon>Flavobacteriales</taxon>
        <taxon>Flavobacteriaceae</taxon>
        <taxon>Gelidibacter</taxon>
    </lineage>
</organism>
<accession>A0A4R7Q567</accession>
<feature type="domain" description="DUF1206" evidence="2">
    <location>
        <begin position="11"/>
        <end position="78"/>
    </location>
</feature>
<dbReference type="OrthoDB" id="1490880at2"/>
<sequence length="257" mass="28394">MDINKEQIARFGLIAMGVVYIIIGVMTGLSAFNWGGKKTGTRGAIMILANQPLGKVLLAVIALGLSSYVFWRLYQTFFDTRELGFTFNGLLKRAGYFTGGVFYGSLAFIAIKIFLGGDYETNQDVIVALLNSQYSSLISVILGLILAGKCVFEIYFILSNRFKEDVQSSKMPKESKSTLLKFGVLGHLARAVVFGIMAFLTARTGLTIRNDELSKITDAFHFLNHKFGGIVLSVVSVGLLCYGLYMFVKAKYLYINM</sequence>
<feature type="transmembrane region" description="Helical" evidence="1">
    <location>
        <begin position="12"/>
        <end position="36"/>
    </location>
</feature>